<accession>A0A7S9SNS7</accession>
<proteinExistence type="predicted"/>
<evidence type="ECO:0000313" key="1">
    <source>
        <dbReference type="EMBL" id="QPI13704.1"/>
    </source>
</evidence>
<keyword evidence="2" id="KW-1185">Reference proteome</keyword>
<reference evidence="1 2" key="1">
    <citation type="submission" date="2020-10" db="EMBL/GenBank/DDBJ databases">
        <authorList>
            <person name="Dukhno E.A."/>
            <person name="Kornienko N.O."/>
            <person name="Shybanov S.R."/>
            <person name="Kharina A.V."/>
            <person name="Budzanivska I.G."/>
        </authorList>
    </citation>
    <scope>NUCLEOTIDE SEQUENCE [LARGE SCALE GENOMIC DNA]</scope>
</reference>
<dbReference type="Proteomes" id="UP000595016">
    <property type="component" value="Segment"/>
</dbReference>
<organism evidence="1 2">
    <name type="scientific">Serratia phage Tsm2</name>
    <dbReference type="NCBI Taxonomy" id="2787014"/>
    <lineage>
        <taxon>Viruses</taxon>
        <taxon>Duplodnaviria</taxon>
        <taxon>Heunggongvirae</taxon>
        <taxon>Uroviricota</taxon>
        <taxon>Caudoviricetes</taxon>
        <taxon>Sarkviridae</taxon>
        <taxon>Otakuvirus</taxon>
        <taxon>Otakuvirus Tsm2</taxon>
    </lineage>
</organism>
<dbReference type="EMBL" id="MW082583">
    <property type="protein sequence ID" value="QPI13704.1"/>
    <property type="molecule type" value="Genomic_DNA"/>
</dbReference>
<sequence>MKEYDVVWNEDKTEGVLFLKKPDNGMWDRGSLADVKHASGGTRCNPCSSLADYFREAYGTEQKCTAQTVTIDTDTAVSRQTFVKKY</sequence>
<gene>
    <name evidence="1" type="ORF">SIPHO4S_00008</name>
</gene>
<name>A0A7S9SNS7_9CAUD</name>
<protein>
    <submittedName>
        <fullName evidence="1">Uncharacterized protein</fullName>
    </submittedName>
</protein>
<evidence type="ECO:0000313" key="2">
    <source>
        <dbReference type="Proteomes" id="UP000595016"/>
    </source>
</evidence>